<dbReference type="GO" id="GO:0006915">
    <property type="term" value="P:apoptotic process"/>
    <property type="evidence" value="ECO:0007669"/>
    <property type="project" value="UniProtKB-KW"/>
</dbReference>
<dbReference type="PANTHER" id="PTHR48104:SF30">
    <property type="entry name" value="METACASPASE-1"/>
    <property type="match status" value="1"/>
</dbReference>
<organism evidence="8 10">
    <name type="scientific">Venturia inaequalis</name>
    <name type="common">Apple scab fungus</name>
    <dbReference type="NCBI Taxonomy" id="5025"/>
    <lineage>
        <taxon>Eukaryota</taxon>
        <taxon>Fungi</taxon>
        <taxon>Dikarya</taxon>
        <taxon>Ascomycota</taxon>
        <taxon>Pezizomycotina</taxon>
        <taxon>Dothideomycetes</taxon>
        <taxon>Pleosporomycetidae</taxon>
        <taxon>Venturiales</taxon>
        <taxon>Venturiaceae</taxon>
        <taxon>Venturia</taxon>
    </lineage>
</organism>
<dbReference type="InterPro" id="IPR050452">
    <property type="entry name" value="Metacaspase"/>
</dbReference>
<dbReference type="Gene3D" id="3.40.50.12660">
    <property type="match status" value="1"/>
</dbReference>
<name>A0A8H3VVZ7_VENIN</name>
<feature type="compositionally biased region" description="Low complexity" evidence="5">
    <location>
        <begin position="65"/>
        <end position="98"/>
    </location>
</feature>
<evidence type="ECO:0000313" key="8">
    <source>
        <dbReference type="EMBL" id="KAE9994582.1"/>
    </source>
</evidence>
<feature type="compositionally biased region" description="Polar residues" evidence="5">
    <location>
        <begin position="106"/>
        <end position="116"/>
    </location>
</feature>
<feature type="domain" description="Peptidase C14 caspase" evidence="6">
    <location>
        <begin position="148"/>
        <end position="469"/>
    </location>
</feature>
<evidence type="ECO:0000256" key="2">
    <source>
        <dbReference type="ARBA" id="ARBA00022703"/>
    </source>
</evidence>
<keyword evidence="4" id="KW-0865">Zymogen</keyword>
<feature type="compositionally biased region" description="Pro residues" evidence="5">
    <location>
        <begin position="51"/>
        <end position="64"/>
    </location>
</feature>
<evidence type="ECO:0000256" key="1">
    <source>
        <dbReference type="ARBA" id="ARBA00009005"/>
    </source>
</evidence>
<evidence type="ECO:0000313" key="9">
    <source>
        <dbReference type="Proteomes" id="UP000447873"/>
    </source>
</evidence>
<keyword evidence="3" id="KW-0788">Thiol protease</keyword>
<dbReference type="GO" id="GO:0005737">
    <property type="term" value="C:cytoplasm"/>
    <property type="evidence" value="ECO:0007669"/>
    <property type="project" value="TreeGrafter"/>
</dbReference>
<dbReference type="InterPro" id="IPR011600">
    <property type="entry name" value="Pept_C14_caspase"/>
</dbReference>
<reference evidence="8 10" key="1">
    <citation type="submission" date="2019-07" db="EMBL/GenBank/DDBJ databases">
        <title>Venturia inaequalis Genome Resource.</title>
        <authorList>
            <person name="Lichtner F.J."/>
        </authorList>
    </citation>
    <scope>NUCLEOTIDE SEQUENCE [LARGE SCALE GENOMIC DNA]</scope>
    <source>
        <strain evidence="7 9">120213</strain>
        <strain evidence="8 10">DMI_063113</strain>
    </source>
</reference>
<proteinExistence type="inferred from homology"/>
<keyword evidence="3" id="KW-0378">Hydrolase</keyword>
<feature type="region of interest" description="Disordered" evidence="5">
    <location>
        <begin position="1"/>
        <end position="132"/>
    </location>
</feature>
<accession>A0A8H3VVZ7</accession>
<sequence>MSHFPGQQYNGGQPPPPQNGYGFQQQPQVFFGIPQQPGYGFPPQGQASHSPQPPYGYGTPPPQPQYGGYSQAPPQPNYGGYQQTPPPGQYGAPQQGSGPPTPAHPSIQQNAYNQGNHAAPPPPPTQAQSFGTGAPGGYTFQYSACTGRRKALLIGINYFGQRGQLRGCINDVKNMSSYLNQHFGYKREDMVLLTDDQQNPMSQPTKANILRAMHWLVKDAQPNDSLFFHYSGHGGQTKDLDGDEDDGYDEVIYPVDFRTAGHIVDDDMHAIMVKSLKGGVRLTAIFDSCHSGSALDLPYLYSTQGILKEPNLAKEAGQGLLGIVSSYARGDIGGMASTAMGLFKKAVSGDDVYKKNLRTKTSAADVIMWSGSKDSQTSYVNPLPAIPEMAVLSASLASASRLGPAIAPAPLSQAQADASISGQATGAMSWAFISALKKNPQQSYVQLLNSIRDELEGKYDQKPQLSCSHPLNVNLLYVM</sequence>
<dbReference type="Proteomes" id="UP000490939">
    <property type="component" value="Unassembled WGS sequence"/>
</dbReference>
<comment type="similarity">
    <text evidence="1">Belongs to the peptidase C14B family.</text>
</comment>
<gene>
    <name evidence="8" type="ORF">EG327_008095</name>
    <name evidence="7" type="ORF">EG328_000135</name>
</gene>
<dbReference type="Proteomes" id="UP000447873">
    <property type="component" value="Unassembled WGS sequence"/>
</dbReference>
<feature type="compositionally biased region" description="Low complexity" evidence="5">
    <location>
        <begin position="1"/>
        <end position="12"/>
    </location>
</feature>
<dbReference type="EMBL" id="WNWR01000005">
    <property type="protein sequence ID" value="KAE9994582.1"/>
    <property type="molecule type" value="Genomic_DNA"/>
</dbReference>
<evidence type="ECO:0000256" key="3">
    <source>
        <dbReference type="ARBA" id="ARBA00022807"/>
    </source>
</evidence>
<dbReference type="GO" id="GO:0004197">
    <property type="term" value="F:cysteine-type endopeptidase activity"/>
    <property type="evidence" value="ECO:0007669"/>
    <property type="project" value="InterPro"/>
</dbReference>
<comment type="caution">
    <text evidence="8">The sequence shown here is derived from an EMBL/GenBank/DDBJ whole genome shotgun (WGS) entry which is preliminary data.</text>
</comment>
<dbReference type="PANTHER" id="PTHR48104">
    <property type="entry name" value="METACASPASE-4"/>
    <property type="match status" value="1"/>
</dbReference>
<protein>
    <recommendedName>
        <fullName evidence="6">Peptidase C14 caspase domain-containing protein</fullName>
    </recommendedName>
</protein>
<keyword evidence="10" id="KW-1185">Reference proteome</keyword>
<evidence type="ECO:0000259" key="6">
    <source>
        <dbReference type="Pfam" id="PF00656"/>
    </source>
</evidence>
<dbReference type="Pfam" id="PF00656">
    <property type="entry name" value="Peptidase_C14"/>
    <property type="match status" value="1"/>
</dbReference>
<evidence type="ECO:0000313" key="7">
    <source>
        <dbReference type="EMBL" id="KAE9988179.1"/>
    </source>
</evidence>
<keyword evidence="2" id="KW-0053">Apoptosis</keyword>
<evidence type="ECO:0000256" key="4">
    <source>
        <dbReference type="ARBA" id="ARBA00023145"/>
    </source>
</evidence>
<dbReference type="EMBL" id="WNWS01000010">
    <property type="protein sequence ID" value="KAE9988179.1"/>
    <property type="molecule type" value="Genomic_DNA"/>
</dbReference>
<dbReference type="AlphaFoldDB" id="A0A8H3VVZ7"/>
<feature type="compositionally biased region" description="Low complexity" evidence="5">
    <location>
        <begin position="19"/>
        <end position="46"/>
    </location>
</feature>
<dbReference type="SUPFAM" id="SSF52129">
    <property type="entry name" value="Caspase-like"/>
    <property type="match status" value="1"/>
</dbReference>
<dbReference type="InterPro" id="IPR029030">
    <property type="entry name" value="Caspase-like_dom_sf"/>
</dbReference>
<evidence type="ECO:0000256" key="5">
    <source>
        <dbReference type="SAM" id="MobiDB-lite"/>
    </source>
</evidence>
<keyword evidence="3" id="KW-0645">Protease</keyword>
<evidence type="ECO:0000313" key="10">
    <source>
        <dbReference type="Proteomes" id="UP000490939"/>
    </source>
</evidence>
<dbReference type="GO" id="GO:0006508">
    <property type="term" value="P:proteolysis"/>
    <property type="evidence" value="ECO:0007669"/>
    <property type="project" value="InterPro"/>
</dbReference>